<feature type="non-terminal residue" evidence="2">
    <location>
        <position position="185"/>
    </location>
</feature>
<dbReference type="EMBL" id="UINC01192105">
    <property type="protein sequence ID" value="SVE07078.1"/>
    <property type="molecule type" value="Genomic_DNA"/>
</dbReference>
<feature type="transmembrane region" description="Helical" evidence="1">
    <location>
        <begin position="6"/>
        <end position="26"/>
    </location>
</feature>
<proteinExistence type="predicted"/>
<sequence>VRFNLSIRLILIILFVLFMFSLRVIGDEGQVKIRWKNGDVLPGRILQSQNPVLHFSSEIFQNNPAISTSELEALEFDSEKENSDLDFLIVTTTGDVIKANLIDANENSFIFSSKRLGRIQIKRDSVYSLNRLNNPNLIFDGSQFNQWDLPSKETINNLVGKNYVSWIKGEGGHPFSNTNKSVLST</sequence>
<gene>
    <name evidence="2" type="ORF">METZ01_LOCUS459932</name>
</gene>
<reference evidence="2" key="1">
    <citation type="submission" date="2018-05" db="EMBL/GenBank/DDBJ databases">
        <authorList>
            <person name="Lanie J.A."/>
            <person name="Ng W.-L."/>
            <person name="Kazmierczak K.M."/>
            <person name="Andrzejewski T.M."/>
            <person name="Davidsen T.M."/>
            <person name="Wayne K.J."/>
            <person name="Tettelin H."/>
            <person name="Glass J.I."/>
            <person name="Rusch D."/>
            <person name="Podicherti R."/>
            <person name="Tsui H.-C.T."/>
            <person name="Winkler M.E."/>
        </authorList>
    </citation>
    <scope>NUCLEOTIDE SEQUENCE</scope>
</reference>
<protein>
    <submittedName>
        <fullName evidence="2">Uncharacterized protein</fullName>
    </submittedName>
</protein>
<feature type="non-terminal residue" evidence="2">
    <location>
        <position position="1"/>
    </location>
</feature>
<organism evidence="2">
    <name type="scientific">marine metagenome</name>
    <dbReference type="NCBI Taxonomy" id="408172"/>
    <lineage>
        <taxon>unclassified sequences</taxon>
        <taxon>metagenomes</taxon>
        <taxon>ecological metagenomes</taxon>
    </lineage>
</organism>
<name>A0A383AIZ1_9ZZZZ</name>
<evidence type="ECO:0000313" key="2">
    <source>
        <dbReference type="EMBL" id="SVE07078.1"/>
    </source>
</evidence>
<evidence type="ECO:0000256" key="1">
    <source>
        <dbReference type="SAM" id="Phobius"/>
    </source>
</evidence>
<keyword evidence="1" id="KW-0472">Membrane</keyword>
<dbReference type="AlphaFoldDB" id="A0A383AIZ1"/>
<keyword evidence="1" id="KW-1133">Transmembrane helix</keyword>
<keyword evidence="1" id="KW-0812">Transmembrane</keyword>
<accession>A0A383AIZ1</accession>